<accession>A0A9X0A8X6</accession>
<evidence type="ECO:0000256" key="1">
    <source>
        <dbReference type="ARBA" id="ARBA00022737"/>
    </source>
</evidence>
<dbReference type="OrthoDB" id="20872at2759"/>
<feature type="compositionally biased region" description="Basic and acidic residues" evidence="4">
    <location>
        <begin position="979"/>
        <end position="988"/>
    </location>
</feature>
<dbReference type="SUPFAM" id="SSF48403">
    <property type="entry name" value="Ankyrin repeat"/>
    <property type="match status" value="2"/>
</dbReference>
<comment type="caution">
    <text evidence="5">The sequence shown here is derived from an EMBL/GenBank/DDBJ whole genome shotgun (WGS) entry which is preliminary data.</text>
</comment>
<feature type="region of interest" description="Disordered" evidence="4">
    <location>
        <begin position="238"/>
        <end position="278"/>
    </location>
</feature>
<evidence type="ECO:0000313" key="5">
    <source>
        <dbReference type="EMBL" id="KAJ8058357.1"/>
    </source>
</evidence>
<feature type="repeat" description="ANK" evidence="3">
    <location>
        <begin position="565"/>
        <end position="597"/>
    </location>
</feature>
<evidence type="ECO:0000256" key="4">
    <source>
        <dbReference type="SAM" id="MobiDB-lite"/>
    </source>
</evidence>
<organism evidence="5 6">
    <name type="scientific">Sclerotinia nivalis</name>
    <dbReference type="NCBI Taxonomy" id="352851"/>
    <lineage>
        <taxon>Eukaryota</taxon>
        <taxon>Fungi</taxon>
        <taxon>Dikarya</taxon>
        <taxon>Ascomycota</taxon>
        <taxon>Pezizomycotina</taxon>
        <taxon>Leotiomycetes</taxon>
        <taxon>Helotiales</taxon>
        <taxon>Sclerotiniaceae</taxon>
        <taxon>Sclerotinia</taxon>
    </lineage>
</organism>
<dbReference type="PRINTS" id="PR01415">
    <property type="entry name" value="ANKYRIN"/>
</dbReference>
<dbReference type="PANTHER" id="PTHR24166:SF48">
    <property type="entry name" value="PROTEIN VAPYRIN"/>
    <property type="match status" value="1"/>
</dbReference>
<reference evidence="5" key="1">
    <citation type="submission" date="2022-11" db="EMBL/GenBank/DDBJ databases">
        <title>Genome Resource of Sclerotinia nivalis Strain SnTB1, a Plant Pathogen Isolated from American Ginseng.</title>
        <authorList>
            <person name="Fan S."/>
        </authorList>
    </citation>
    <scope>NUCLEOTIDE SEQUENCE</scope>
    <source>
        <strain evidence="5">SnTB1</strain>
    </source>
</reference>
<feature type="repeat" description="ANK" evidence="3">
    <location>
        <begin position="499"/>
        <end position="531"/>
    </location>
</feature>
<evidence type="ECO:0000256" key="2">
    <source>
        <dbReference type="ARBA" id="ARBA00023043"/>
    </source>
</evidence>
<dbReference type="InterPro" id="IPR002110">
    <property type="entry name" value="Ankyrin_rpt"/>
</dbReference>
<feature type="repeat" description="ANK" evidence="3">
    <location>
        <begin position="800"/>
        <end position="832"/>
    </location>
</feature>
<dbReference type="AlphaFoldDB" id="A0A9X0A8X6"/>
<keyword evidence="6" id="KW-1185">Reference proteome</keyword>
<feature type="repeat" description="ANK" evidence="3">
    <location>
        <begin position="664"/>
        <end position="696"/>
    </location>
</feature>
<dbReference type="PANTHER" id="PTHR24166">
    <property type="entry name" value="ROLLING PEBBLES, ISOFORM B"/>
    <property type="match status" value="1"/>
</dbReference>
<feature type="repeat" description="ANK" evidence="3">
    <location>
        <begin position="731"/>
        <end position="763"/>
    </location>
</feature>
<dbReference type="InterPro" id="IPR036770">
    <property type="entry name" value="Ankyrin_rpt-contain_sf"/>
</dbReference>
<feature type="repeat" description="ANK" evidence="3">
    <location>
        <begin position="631"/>
        <end position="653"/>
    </location>
</feature>
<dbReference type="Pfam" id="PF13637">
    <property type="entry name" value="Ank_4"/>
    <property type="match status" value="1"/>
</dbReference>
<feature type="repeat" description="ANK" evidence="3">
    <location>
        <begin position="466"/>
        <end position="498"/>
    </location>
</feature>
<feature type="compositionally biased region" description="Polar residues" evidence="4">
    <location>
        <begin position="940"/>
        <end position="952"/>
    </location>
</feature>
<dbReference type="InterPro" id="IPR050889">
    <property type="entry name" value="Dendritic_Spine_Reg/Scaffold"/>
</dbReference>
<name>A0A9X0A8X6_9HELO</name>
<feature type="compositionally biased region" description="Polar residues" evidence="4">
    <location>
        <begin position="250"/>
        <end position="271"/>
    </location>
</feature>
<keyword evidence="2 3" id="KW-0040">ANK repeat</keyword>
<feature type="repeat" description="ANK" evidence="3">
    <location>
        <begin position="433"/>
        <end position="465"/>
    </location>
</feature>
<dbReference type="EMBL" id="JAPEIS010000016">
    <property type="protein sequence ID" value="KAJ8058357.1"/>
    <property type="molecule type" value="Genomic_DNA"/>
</dbReference>
<dbReference type="PROSITE" id="PS50297">
    <property type="entry name" value="ANK_REP_REGION"/>
    <property type="match status" value="10"/>
</dbReference>
<gene>
    <name evidence="5" type="ORF">OCU04_012549</name>
</gene>
<dbReference type="Gene3D" id="1.25.40.20">
    <property type="entry name" value="Ankyrin repeat-containing domain"/>
    <property type="match status" value="2"/>
</dbReference>
<proteinExistence type="predicted"/>
<protein>
    <recommendedName>
        <fullName evidence="7">Ankyrin repeat protein</fullName>
    </recommendedName>
</protein>
<dbReference type="Pfam" id="PF12796">
    <property type="entry name" value="Ank_2"/>
    <property type="match status" value="5"/>
</dbReference>
<feature type="repeat" description="ANK" evidence="3">
    <location>
        <begin position="532"/>
        <end position="564"/>
    </location>
</feature>
<evidence type="ECO:0000313" key="6">
    <source>
        <dbReference type="Proteomes" id="UP001152300"/>
    </source>
</evidence>
<evidence type="ECO:0000256" key="3">
    <source>
        <dbReference type="PROSITE-ProRule" id="PRU00023"/>
    </source>
</evidence>
<feature type="repeat" description="ANK" evidence="3">
    <location>
        <begin position="833"/>
        <end position="865"/>
    </location>
</feature>
<keyword evidence="1" id="KW-0677">Repeat</keyword>
<feature type="repeat" description="ANK" evidence="3">
    <location>
        <begin position="697"/>
        <end position="729"/>
    </location>
</feature>
<evidence type="ECO:0008006" key="7">
    <source>
        <dbReference type="Google" id="ProtNLM"/>
    </source>
</evidence>
<sequence length="1077" mass="119168">MDPVTVLGVAASALQIAQFIGTTIQGLYTLRGKFKDADTTIRLIISKLSTIKAAVFQIRDWAEFNSHDSPKERQFMDGLHVALDGCQAAIDVLSEEVFDLTVATRDSSNGMLILGMRGRVAAVWNEGVMKAHEDRLHGQVQALQLLLMAGQCRDAGTQKSLLALEENKRLIQKVVDDTKSLRESSAVSQISESARQSMLGSSIGGTVFDFDRTLQESRPYNNMNSARGTRGLAHTNQLPASIHPKPAPGDTTSADESYETGITQSMPQSPASLDHRPSLDTRPCLAQTNLLPEFNNFNIYRSRSVTSDSTKSEPIVKRWLSSSSSGKSLQQEDRLHGSRRKKFWSTRFGKINTLSAASLLPSPDRAKPAGPNLQTINRLKRGQEINFKQSIDFSSLNELQTPTLVRAAQAGSGVEIQVLLSHEIDVEAFHGGTRRTALAVASHCGNTELVDLLLRYNADLTTRDVNLDTPLHLAASRDHYSTLQMILNEDVDIEAKNKDGWSPMWAAAHGGHVKSVELLARRGGKINSRSNDQCTALHAAAKRGDKQMVELLIRNGADMEARDNQFMTALHYACENGHRNVVDYLFQKGANLEILGNNSKSPLLCASASGQLQVVEFLSKRKVNSKSTNEKKANALHCAARHGHVEVVNYLLEWKLPIYEIDIDGLTPLHLAVIGQHFGVVELLLRKKAALDRRCREGWTPLHYACASDNPDIVSLLLSAGAYAEEETKGDNRRPIHIAAAIGFVRNVEVLYGKGVVIDQRDSGGYRPLCLACQHGHVQVVEKLLSYNEPLRMRFRDQPNKDSPLCISAKAGHLEVVKLLIKKGASVKERDEFGYIPLRYAAYYGHPEVLEALMEAGAELYDEGEDSHGWGFLLMPATIGFSDTTDISEDRKDRIRGLLDEMESRYHEHEDSEDDEYRQSTAVELDRGQSNVMYRSNPFTRPQELAESSSWTELPAGGSDAQTRPRRSSGLSPSPPLSLRHDNEGARRDVVKNKVSPLVNASGNKTARKVEAPVDDPQNIPGKFDLPPVVLKNVTILIAQRQAEIQKLQQYLSFNRSTTEPILRSESPHQVYEMSAD</sequence>
<dbReference type="Proteomes" id="UP001152300">
    <property type="component" value="Unassembled WGS sequence"/>
</dbReference>
<dbReference type="SMART" id="SM00248">
    <property type="entry name" value="ANK"/>
    <property type="match status" value="13"/>
</dbReference>
<dbReference type="PROSITE" id="PS50088">
    <property type="entry name" value="ANK_REPEAT"/>
    <property type="match status" value="11"/>
</dbReference>
<feature type="region of interest" description="Disordered" evidence="4">
    <location>
        <begin position="940"/>
        <end position="988"/>
    </location>
</feature>